<organism evidence="1 2">
    <name type="scientific">Planoprotostelium fungivorum</name>
    <dbReference type="NCBI Taxonomy" id="1890364"/>
    <lineage>
        <taxon>Eukaryota</taxon>
        <taxon>Amoebozoa</taxon>
        <taxon>Evosea</taxon>
        <taxon>Variosea</taxon>
        <taxon>Cavosteliida</taxon>
        <taxon>Cavosteliaceae</taxon>
        <taxon>Planoprotostelium</taxon>
    </lineage>
</organism>
<comment type="caution">
    <text evidence="1">The sequence shown here is derived from an EMBL/GenBank/DDBJ whole genome shotgun (WGS) entry which is preliminary data.</text>
</comment>
<protein>
    <submittedName>
        <fullName evidence="1">Uncharacterized protein</fullName>
    </submittedName>
</protein>
<sequence length="82" mass="9055">MRTTSTTNGNGCACVVADRRSRRGASLRLGHYFFNDTEDDLTLTNGPQLMDEVVTKENNSGSSYLGSGYRLDDIGPYFCLDH</sequence>
<dbReference type="Proteomes" id="UP000241769">
    <property type="component" value="Unassembled WGS sequence"/>
</dbReference>
<evidence type="ECO:0000313" key="1">
    <source>
        <dbReference type="EMBL" id="PRP74706.1"/>
    </source>
</evidence>
<dbReference type="InParanoid" id="A0A2P6MSP0"/>
<accession>A0A2P6MSP0</accession>
<name>A0A2P6MSP0_9EUKA</name>
<gene>
    <name evidence="1" type="ORF">PROFUN_16152</name>
</gene>
<evidence type="ECO:0000313" key="2">
    <source>
        <dbReference type="Proteomes" id="UP000241769"/>
    </source>
</evidence>
<dbReference type="EMBL" id="MDYQ01000446">
    <property type="protein sequence ID" value="PRP74706.1"/>
    <property type="molecule type" value="Genomic_DNA"/>
</dbReference>
<keyword evidence="2" id="KW-1185">Reference proteome</keyword>
<proteinExistence type="predicted"/>
<reference evidence="1 2" key="1">
    <citation type="journal article" date="2018" name="Genome Biol. Evol.">
        <title>Multiple Roots of Fruiting Body Formation in Amoebozoa.</title>
        <authorList>
            <person name="Hillmann F."/>
            <person name="Forbes G."/>
            <person name="Novohradska S."/>
            <person name="Ferling I."/>
            <person name="Riege K."/>
            <person name="Groth M."/>
            <person name="Westermann M."/>
            <person name="Marz M."/>
            <person name="Spaller T."/>
            <person name="Winckler T."/>
            <person name="Schaap P."/>
            <person name="Glockner G."/>
        </authorList>
    </citation>
    <scope>NUCLEOTIDE SEQUENCE [LARGE SCALE GENOMIC DNA]</scope>
    <source>
        <strain evidence="1 2">Jena</strain>
    </source>
</reference>
<dbReference type="AlphaFoldDB" id="A0A2P6MSP0"/>